<evidence type="ECO:0000256" key="10">
    <source>
        <dbReference type="ARBA" id="ARBA00023237"/>
    </source>
</evidence>
<evidence type="ECO:0000259" key="14">
    <source>
        <dbReference type="Pfam" id="PF00593"/>
    </source>
</evidence>
<evidence type="ECO:0000256" key="6">
    <source>
        <dbReference type="ARBA" id="ARBA00023004"/>
    </source>
</evidence>
<dbReference type="OrthoDB" id="9760333at2"/>
<keyword evidence="7" id="KW-0406">Ion transport</keyword>
<evidence type="ECO:0000256" key="3">
    <source>
        <dbReference type="ARBA" id="ARBA00022452"/>
    </source>
</evidence>
<dbReference type="PROSITE" id="PS52016">
    <property type="entry name" value="TONB_DEPENDENT_REC_3"/>
    <property type="match status" value="1"/>
</dbReference>
<keyword evidence="8 12" id="KW-0798">TonB box</keyword>
<evidence type="ECO:0000259" key="15">
    <source>
        <dbReference type="Pfam" id="PF07715"/>
    </source>
</evidence>
<dbReference type="PANTHER" id="PTHR32552:SF81">
    <property type="entry name" value="TONB-DEPENDENT OUTER MEMBRANE RECEPTOR"/>
    <property type="match status" value="1"/>
</dbReference>
<evidence type="ECO:0000256" key="2">
    <source>
        <dbReference type="ARBA" id="ARBA00022448"/>
    </source>
</evidence>
<dbReference type="EMBL" id="SACN01000001">
    <property type="protein sequence ID" value="RVT92922.1"/>
    <property type="molecule type" value="Genomic_DNA"/>
</dbReference>
<accession>A0A437M5J2</accession>
<keyword evidence="13" id="KW-0732">Signal</keyword>
<keyword evidence="6" id="KW-0408">Iron</keyword>
<evidence type="ECO:0000256" key="11">
    <source>
        <dbReference type="PROSITE-ProRule" id="PRU01360"/>
    </source>
</evidence>
<dbReference type="InterPro" id="IPR036942">
    <property type="entry name" value="Beta-barrel_TonB_sf"/>
</dbReference>
<dbReference type="Pfam" id="PF07715">
    <property type="entry name" value="Plug"/>
    <property type="match status" value="1"/>
</dbReference>
<dbReference type="InterPro" id="IPR012910">
    <property type="entry name" value="Plug_dom"/>
</dbReference>
<keyword evidence="10 11" id="KW-0998">Cell outer membrane</keyword>
<organism evidence="16 17">
    <name type="scientific">Sphingomonas crocodyli</name>
    <dbReference type="NCBI Taxonomy" id="1979270"/>
    <lineage>
        <taxon>Bacteria</taxon>
        <taxon>Pseudomonadati</taxon>
        <taxon>Pseudomonadota</taxon>
        <taxon>Alphaproteobacteria</taxon>
        <taxon>Sphingomonadales</taxon>
        <taxon>Sphingomonadaceae</taxon>
        <taxon>Sphingomonas</taxon>
    </lineage>
</organism>
<dbReference type="Gene3D" id="2.40.170.20">
    <property type="entry name" value="TonB-dependent receptor, beta-barrel domain"/>
    <property type="match status" value="1"/>
</dbReference>
<feature type="domain" description="TonB-dependent receptor-like beta-barrel" evidence="14">
    <location>
        <begin position="286"/>
        <end position="727"/>
    </location>
</feature>
<keyword evidence="4" id="KW-0410">Iron transport</keyword>
<gene>
    <name evidence="16" type="ORF">EOD43_03155</name>
</gene>
<dbReference type="InterPro" id="IPR000531">
    <property type="entry name" value="Beta-barrel_TonB"/>
</dbReference>
<keyword evidence="3 11" id="KW-1134">Transmembrane beta strand</keyword>
<dbReference type="GO" id="GO:0009279">
    <property type="term" value="C:cell outer membrane"/>
    <property type="evidence" value="ECO:0007669"/>
    <property type="project" value="UniProtKB-SubCell"/>
</dbReference>
<evidence type="ECO:0000256" key="4">
    <source>
        <dbReference type="ARBA" id="ARBA00022496"/>
    </source>
</evidence>
<evidence type="ECO:0000256" key="5">
    <source>
        <dbReference type="ARBA" id="ARBA00022692"/>
    </source>
</evidence>
<sequence>MKMNEGAKMMNIAFSKARASGGIRRALMVSSCMVVLSAASAAGAQTATTQQPADAQEVGDIVVTALRRDTTLQKTPLSITAVRGDTLSNANISDSTDLVKVAPGLTFAANSDGGSRIVLRNIQAAGEPTVGLYYGETPLTSPLGNNNDAGEATPNVRLFDVERVEVLRGPQGTLYGSSSMAGTVRLLFNNPNLTDYEGKVAGQAMTVDHGGTGYEVQGVVNTPLVKDILAVRVVGFYTDAPGWVDYPVLGKKNLNTTKSRGGRAMLRFQPMENLTLDGMAVIQDATGNNANWRYNTYRDGTGPAYVQPLRSTQPQSDKLRLYTGNLKWDLDDFAIVGNVSWLRRNRGYNWDSSDFLNRFYPGAPLVNVVRQRVRSETQELRASSTTESPLQWTVGGFHSLREETSSSLIKAADATTGEVVFPATVAAGTLIYDRRINSRLEQTAGYADLSYKLFDALTLNAGARYYDYKVTVGGSIPIGLTRINIRPSPYSEGKGSDNGWLYKFNVSYQATPDLLVYALASSGFRPGGANQALGLPAALVPYKGDSMWNYEAGVKSSWLDHAITANFDIFHIDWKNLQSTGFDPSGIFNIVTNAGTVGVDGIEGDLAIRPVRGLTLTASGSYIVSKLKGNQNVPGGFTITGAGLKDDNVPRTPRTTAQAAAQYDWDVSSSLQGIVRADVSYQSTQWMFFRRTDAATQRVPGFATVGAKIGIGNEDAGWHVDAFVTNLFDKVGILRIDNTTLNGGPTAIRATSIAPRTIGMSFSKSF</sequence>
<dbReference type="AlphaFoldDB" id="A0A437M5J2"/>
<dbReference type="PANTHER" id="PTHR32552">
    <property type="entry name" value="FERRICHROME IRON RECEPTOR-RELATED"/>
    <property type="match status" value="1"/>
</dbReference>
<evidence type="ECO:0000256" key="1">
    <source>
        <dbReference type="ARBA" id="ARBA00004571"/>
    </source>
</evidence>
<evidence type="ECO:0000256" key="12">
    <source>
        <dbReference type="RuleBase" id="RU003357"/>
    </source>
</evidence>
<evidence type="ECO:0000256" key="7">
    <source>
        <dbReference type="ARBA" id="ARBA00023065"/>
    </source>
</evidence>
<keyword evidence="2 11" id="KW-0813">Transport</keyword>
<feature type="chain" id="PRO_5019500157" evidence="13">
    <location>
        <begin position="42"/>
        <end position="766"/>
    </location>
</feature>
<comment type="caution">
    <text evidence="16">The sequence shown here is derived from an EMBL/GenBank/DDBJ whole genome shotgun (WGS) entry which is preliminary data.</text>
</comment>
<feature type="signal peptide" evidence="13">
    <location>
        <begin position="1"/>
        <end position="41"/>
    </location>
</feature>
<dbReference type="Pfam" id="PF00593">
    <property type="entry name" value="TonB_dep_Rec_b-barrel"/>
    <property type="match status" value="1"/>
</dbReference>
<keyword evidence="17" id="KW-1185">Reference proteome</keyword>
<evidence type="ECO:0000256" key="13">
    <source>
        <dbReference type="SAM" id="SignalP"/>
    </source>
</evidence>
<feature type="domain" description="TonB-dependent receptor plug" evidence="15">
    <location>
        <begin position="72"/>
        <end position="183"/>
    </location>
</feature>
<evidence type="ECO:0000256" key="9">
    <source>
        <dbReference type="ARBA" id="ARBA00023136"/>
    </source>
</evidence>
<keyword evidence="16" id="KW-0675">Receptor</keyword>
<evidence type="ECO:0000256" key="8">
    <source>
        <dbReference type="ARBA" id="ARBA00023077"/>
    </source>
</evidence>
<dbReference type="Proteomes" id="UP000282971">
    <property type="component" value="Unassembled WGS sequence"/>
</dbReference>
<proteinExistence type="inferred from homology"/>
<evidence type="ECO:0000313" key="17">
    <source>
        <dbReference type="Proteomes" id="UP000282971"/>
    </source>
</evidence>
<evidence type="ECO:0000313" key="16">
    <source>
        <dbReference type="EMBL" id="RVT92922.1"/>
    </source>
</evidence>
<comment type="similarity">
    <text evidence="11 12">Belongs to the TonB-dependent receptor family.</text>
</comment>
<dbReference type="InterPro" id="IPR039426">
    <property type="entry name" value="TonB-dep_rcpt-like"/>
</dbReference>
<dbReference type="SUPFAM" id="SSF56935">
    <property type="entry name" value="Porins"/>
    <property type="match status" value="1"/>
</dbReference>
<reference evidence="16 17" key="1">
    <citation type="submission" date="2019-01" db="EMBL/GenBank/DDBJ databases">
        <authorList>
            <person name="Chen W.-M."/>
        </authorList>
    </citation>
    <scope>NUCLEOTIDE SEQUENCE [LARGE SCALE GENOMIC DNA]</scope>
    <source>
        <strain evidence="16 17">CCP-7</strain>
    </source>
</reference>
<comment type="subcellular location">
    <subcellularLocation>
        <location evidence="1 11">Cell outer membrane</location>
        <topology evidence="1 11">Multi-pass membrane protein</topology>
    </subcellularLocation>
</comment>
<protein>
    <submittedName>
        <fullName evidence="16">TonB-dependent receptor</fullName>
    </submittedName>
</protein>
<name>A0A437M5J2_9SPHN</name>
<keyword evidence="5 11" id="KW-0812">Transmembrane</keyword>
<keyword evidence="9 11" id="KW-0472">Membrane</keyword>
<dbReference type="GO" id="GO:0006826">
    <property type="term" value="P:iron ion transport"/>
    <property type="evidence" value="ECO:0007669"/>
    <property type="project" value="UniProtKB-KW"/>
</dbReference>